<name>A0A6C0HGK2_9ZZZZ</name>
<dbReference type="EMBL" id="MN739947">
    <property type="protein sequence ID" value="QHT79265.1"/>
    <property type="molecule type" value="Genomic_DNA"/>
</dbReference>
<protein>
    <submittedName>
        <fullName evidence="1">Uncharacterized protein</fullName>
    </submittedName>
</protein>
<evidence type="ECO:0000313" key="1">
    <source>
        <dbReference type="EMBL" id="QHT79265.1"/>
    </source>
</evidence>
<proteinExistence type="predicted"/>
<sequence>MEFFKPTPAQAYCGQNKPEYCRCGKPAKKTVVLELRGKYTWSATHRLPYDPNTATDCTFAGRYCGSWKCYFGIRGRLIGVFKEAAEKQYWEDLRNQGPVPVGCLA</sequence>
<reference evidence="1" key="1">
    <citation type="journal article" date="2020" name="Nature">
        <title>Giant virus diversity and host interactions through global metagenomics.</title>
        <authorList>
            <person name="Schulz F."/>
            <person name="Roux S."/>
            <person name="Paez-Espino D."/>
            <person name="Jungbluth S."/>
            <person name="Walsh D.A."/>
            <person name="Denef V.J."/>
            <person name="McMahon K.D."/>
            <person name="Konstantinidis K.T."/>
            <person name="Eloe-Fadrosh E.A."/>
            <person name="Kyrpides N.C."/>
            <person name="Woyke T."/>
        </authorList>
    </citation>
    <scope>NUCLEOTIDE SEQUENCE</scope>
    <source>
        <strain evidence="1">GVMAG-M-3300023179-99</strain>
    </source>
</reference>
<organism evidence="1">
    <name type="scientific">viral metagenome</name>
    <dbReference type="NCBI Taxonomy" id="1070528"/>
    <lineage>
        <taxon>unclassified sequences</taxon>
        <taxon>metagenomes</taxon>
        <taxon>organismal metagenomes</taxon>
    </lineage>
</organism>
<accession>A0A6C0HGK2</accession>
<dbReference type="AlphaFoldDB" id="A0A6C0HGK2"/>